<dbReference type="AlphaFoldDB" id="A0A173T0X7"/>
<feature type="compositionally biased region" description="Polar residues" evidence="1">
    <location>
        <begin position="21"/>
        <end position="34"/>
    </location>
</feature>
<reference evidence="2 3" key="1">
    <citation type="submission" date="2015-09" db="EMBL/GenBank/DDBJ databases">
        <authorList>
            <consortium name="Pathogen Informatics"/>
        </authorList>
    </citation>
    <scope>NUCLEOTIDE SEQUENCE [LARGE SCALE GENOMIC DNA]</scope>
    <source>
        <strain evidence="2 3">2789STDY5608872</strain>
    </source>
</reference>
<evidence type="ECO:0000313" key="3">
    <source>
        <dbReference type="Proteomes" id="UP000095591"/>
    </source>
</evidence>
<protein>
    <submittedName>
        <fullName evidence="2">Uncharacterized protein</fullName>
    </submittedName>
</protein>
<name>A0A173T0X7_PARDI</name>
<organism evidence="2 3">
    <name type="scientific">Parabacteroides distasonis</name>
    <dbReference type="NCBI Taxonomy" id="823"/>
    <lineage>
        <taxon>Bacteria</taxon>
        <taxon>Pseudomonadati</taxon>
        <taxon>Bacteroidota</taxon>
        <taxon>Bacteroidia</taxon>
        <taxon>Bacteroidales</taxon>
        <taxon>Tannerellaceae</taxon>
        <taxon>Parabacteroides</taxon>
    </lineage>
</organism>
<accession>A0A173T0X7</accession>
<proteinExistence type="predicted"/>
<evidence type="ECO:0000256" key="1">
    <source>
        <dbReference type="SAM" id="MobiDB-lite"/>
    </source>
</evidence>
<gene>
    <name evidence="2" type="ORF">ERS852429_01289</name>
</gene>
<dbReference type="EMBL" id="CYXP01000002">
    <property type="protein sequence ID" value="CUM95647.1"/>
    <property type="molecule type" value="Genomic_DNA"/>
</dbReference>
<dbReference type="Proteomes" id="UP000095591">
    <property type="component" value="Unassembled WGS sequence"/>
</dbReference>
<evidence type="ECO:0000313" key="2">
    <source>
        <dbReference type="EMBL" id="CUM95647.1"/>
    </source>
</evidence>
<sequence length="60" mass="6956">MRTTKTRPTRNVSSPKMAKHNISNQRKSDSQPFSPMNEKDLFLAHSRQSMAAYISKYLIE</sequence>
<feature type="region of interest" description="Disordered" evidence="1">
    <location>
        <begin position="1"/>
        <end position="39"/>
    </location>
</feature>